<comment type="caution">
    <text evidence="12">The sequence shown here is derived from an EMBL/GenBank/DDBJ whole genome shotgun (WGS) entry which is preliminary data.</text>
</comment>
<feature type="transmembrane region" description="Helical" evidence="11">
    <location>
        <begin position="461"/>
        <end position="481"/>
    </location>
</feature>
<dbReference type="EMBL" id="JBFMKM010000003">
    <property type="protein sequence ID" value="KAL1310526.1"/>
    <property type="molecule type" value="Genomic_DNA"/>
</dbReference>
<feature type="region of interest" description="Disordered" evidence="10">
    <location>
        <begin position="157"/>
        <end position="177"/>
    </location>
</feature>
<evidence type="ECO:0000256" key="9">
    <source>
        <dbReference type="ARBA" id="ARBA00023136"/>
    </source>
</evidence>
<reference evidence="12 13" key="1">
    <citation type="submission" date="2024-07" db="EMBL/GenBank/DDBJ databases">
        <title>Draft sequence of the Neodothiora populina.</title>
        <authorList>
            <person name="Drown D.D."/>
            <person name="Schuette U.S."/>
            <person name="Buechlein A.B."/>
            <person name="Rusch D.R."/>
            <person name="Winton L.W."/>
            <person name="Adams G.A."/>
        </authorList>
    </citation>
    <scope>NUCLEOTIDE SEQUENCE [LARGE SCALE GENOMIC DNA]</scope>
    <source>
        <strain evidence="12 13">CPC 39397</strain>
    </source>
</reference>
<dbReference type="PIRSF" id="PIRSF002450">
    <property type="entry name" value="K+_transpter_TRK"/>
    <property type="match status" value="1"/>
</dbReference>
<keyword evidence="7 11" id="KW-1133">Transmembrane helix</keyword>
<dbReference type="InterPro" id="IPR015958">
    <property type="entry name" value="Trk1_fungi"/>
</dbReference>
<dbReference type="PANTHER" id="PTHR31064">
    <property type="entry name" value="POTASSIUM TRANSPORT PROTEIN DDB_G0292412-RELATED"/>
    <property type="match status" value="1"/>
</dbReference>
<keyword evidence="13" id="KW-1185">Reference proteome</keyword>
<evidence type="ECO:0000313" key="12">
    <source>
        <dbReference type="EMBL" id="KAL1310526.1"/>
    </source>
</evidence>
<keyword evidence="4" id="KW-0633">Potassium transport</keyword>
<dbReference type="InterPro" id="IPR004773">
    <property type="entry name" value="K/Na_transp_Trk1/HKT1"/>
</dbReference>
<proteinExistence type="inferred from homology"/>
<organism evidence="12 13">
    <name type="scientific">Neodothiora populina</name>
    <dbReference type="NCBI Taxonomy" id="2781224"/>
    <lineage>
        <taxon>Eukaryota</taxon>
        <taxon>Fungi</taxon>
        <taxon>Dikarya</taxon>
        <taxon>Ascomycota</taxon>
        <taxon>Pezizomycotina</taxon>
        <taxon>Dothideomycetes</taxon>
        <taxon>Dothideomycetidae</taxon>
        <taxon>Dothideales</taxon>
        <taxon>Dothioraceae</taxon>
        <taxon>Neodothiora</taxon>
    </lineage>
</organism>
<sequence length="695" mass="78595">MKQTSPIKQLLSLVSKVKLNFYRLHLIYFIFVILLSSVILYGSTTNGNSGNAEEEFRLRYIDALFLCASAMTSAGLNVINLGSLTGFQQAVLFTLIPLGNVIIVSTSMVYIRRYWFRKKMDQFLEHSRTGRVIAKDVERQEANLGSHRAPNYRAAQAAAASETDFRPERPSRAPTGAETLRKRRTGDFHAPAHGGFPLPWQTQRFRNAVQHPFRSLSMKPETATHPYLSFKPVLDKKGRIYSLDERQKTELGGVEYRALKLLSWLLPAYILFWVIIGIVILVPYGTVDRNVENIIQTSQPGNLSPGWWATFTVISAFGNCGMSPLDANLVPFQGYYLILIVTGALILLGNQFFPIFLRLFIWTIFKMVPRDSQLHHTCAFLLQHPRRCFILLFPSINTWYLLAVQFTLGNVLWAFFGILNIGLPEFEAMSAGRETALGLFQALGARVGGMYVVLLSNVAPALQIMYLIAMYISAFPIIVSLRQTNVYEERSLGLEHQSADDPSNENKGSSISMHVRRQLAYDLWWLALAIWLISIIERIEIQNDDMKFFNIWTIMFEVFSGYGNVGLSLGVPFDDYSFSGVWHTLSKLVLIVVMLRGRHRGLPYAVDRAVLLPGEELMEEMDREINFQGQGEWGDGDTWGRREMRDPEGRDLCEEDKAKLRKEFLGTDDQDGGSSGFQSSEGRNPSGDPVGVEHI</sequence>
<evidence type="ECO:0000256" key="6">
    <source>
        <dbReference type="ARBA" id="ARBA00022958"/>
    </source>
</evidence>
<evidence type="ECO:0000256" key="10">
    <source>
        <dbReference type="SAM" id="MobiDB-lite"/>
    </source>
</evidence>
<comment type="subcellular location">
    <subcellularLocation>
        <location evidence="1">Membrane</location>
        <topology evidence="1">Multi-pass membrane protein</topology>
    </subcellularLocation>
</comment>
<dbReference type="InterPro" id="IPR051143">
    <property type="entry name" value="TrkH_K-transport"/>
</dbReference>
<feature type="compositionally biased region" description="Basic and acidic residues" evidence="10">
    <location>
        <begin position="638"/>
        <end position="665"/>
    </location>
</feature>
<evidence type="ECO:0008006" key="14">
    <source>
        <dbReference type="Google" id="ProtNLM"/>
    </source>
</evidence>
<protein>
    <recommendedName>
        <fullName evidence="14">Potassium transport protein</fullName>
    </recommendedName>
</protein>
<feature type="region of interest" description="Disordered" evidence="10">
    <location>
        <begin position="628"/>
        <end position="695"/>
    </location>
</feature>
<evidence type="ECO:0000256" key="1">
    <source>
        <dbReference type="ARBA" id="ARBA00004141"/>
    </source>
</evidence>
<dbReference type="NCBIfam" id="TIGR00934">
    <property type="entry name" value="2a38euk"/>
    <property type="match status" value="1"/>
</dbReference>
<feature type="transmembrane region" description="Helical" evidence="11">
    <location>
        <begin position="20"/>
        <end position="42"/>
    </location>
</feature>
<gene>
    <name evidence="12" type="ORF">AAFC00_000810</name>
</gene>
<evidence type="ECO:0000313" key="13">
    <source>
        <dbReference type="Proteomes" id="UP001562354"/>
    </source>
</evidence>
<dbReference type="RefSeq" id="XP_069203375.1">
    <property type="nucleotide sequence ID" value="XM_069347529.1"/>
</dbReference>
<evidence type="ECO:0000256" key="8">
    <source>
        <dbReference type="ARBA" id="ARBA00023065"/>
    </source>
</evidence>
<feature type="transmembrane region" description="Helical" evidence="11">
    <location>
        <begin position="306"/>
        <end position="325"/>
    </location>
</feature>
<feature type="transmembrane region" description="Helical" evidence="11">
    <location>
        <begin position="435"/>
        <end position="455"/>
    </location>
</feature>
<feature type="transmembrane region" description="Helical" evidence="11">
    <location>
        <begin position="90"/>
        <end position="111"/>
    </location>
</feature>
<dbReference type="GeneID" id="95974513"/>
<evidence type="ECO:0000256" key="7">
    <source>
        <dbReference type="ARBA" id="ARBA00022989"/>
    </source>
</evidence>
<keyword evidence="6" id="KW-0630">Potassium</keyword>
<feature type="transmembrane region" description="Helical" evidence="11">
    <location>
        <begin position="399"/>
        <end position="423"/>
    </location>
</feature>
<comment type="similarity">
    <text evidence="2">Belongs to the TrkH potassium transport family.</text>
</comment>
<keyword evidence="9 11" id="KW-0472">Membrane</keyword>
<dbReference type="Proteomes" id="UP001562354">
    <property type="component" value="Unassembled WGS sequence"/>
</dbReference>
<evidence type="ECO:0000256" key="5">
    <source>
        <dbReference type="ARBA" id="ARBA00022692"/>
    </source>
</evidence>
<keyword evidence="5 11" id="KW-0812">Transmembrane</keyword>
<evidence type="ECO:0000256" key="2">
    <source>
        <dbReference type="ARBA" id="ARBA00009137"/>
    </source>
</evidence>
<feature type="transmembrane region" description="Helical" evidence="11">
    <location>
        <begin position="337"/>
        <end position="365"/>
    </location>
</feature>
<dbReference type="Pfam" id="PF02386">
    <property type="entry name" value="TrkH"/>
    <property type="match status" value="1"/>
</dbReference>
<keyword evidence="8" id="KW-0406">Ion transport</keyword>
<dbReference type="InterPro" id="IPR003445">
    <property type="entry name" value="Cat_transpt"/>
</dbReference>
<accession>A0ABR3PM36</accession>
<evidence type="ECO:0000256" key="3">
    <source>
        <dbReference type="ARBA" id="ARBA00022448"/>
    </source>
</evidence>
<evidence type="ECO:0000256" key="4">
    <source>
        <dbReference type="ARBA" id="ARBA00022538"/>
    </source>
</evidence>
<keyword evidence="3" id="KW-0813">Transport</keyword>
<name>A0ABR3PM36_9PEZI</name>
<feature type="transmembrane region" description="Helical" evidence="11">
    <location>
        <begin position="264"/>
        <end position="286"/>
    </location>
</feature>
<feature type="transmembrane region" description="Helical" evidence="11">
    <location>
        <begin position="519"/>
        <end position="536"/>
    </location>
</feature>
<evidence type="ECO:0000256" key="11">
    <source>
        <dbReference type="SAM" id="Phobius"/>
    </source>
</evidence>
<dbReference type="PANTHER" id="PTHR31064:SF30">
    <property type="entry name" value="HIGH-AFFINITY POTASSIUM TRANSPORT PROTEIN-RELATED"/>
    <property type="match status" value="1"/>
</dbReference>